<organism evidence="1 2">
    <name type="scientific">Kerstersia gyiorum</name>
    <dbReference type="NCBI Taxonomy" id="206506"/>
    <lineage>
        <taxon>Bacteria</taxon>
        <taxon>Pseudomonadati</taxon>
        <taxon>Pseudomonadota</taxon>
        <taxon>Betaproteobacteria</taxon>
        <taxon>Burkholderiales</taxon>
        <taxon>Alcaligenaceae</taxon>
        <taxon>Kerstersia</taxon>
    </lineage>
</organism>
<protein>
    <submittedName>
        <fullName evidence="1">Uncharacterized protein</fullName>
    </submittedName>
</protein>
<name>A0A4Q7N149_9BURK</name>
<sequence>MLALLSEFLGGYVYIIWAVSQAQNRLCRLRDGASGVKKALLPSCDGVDF</sequence>
<proteinExistence type="predicted"/>
<dbReference type="EMBL" id="SGWZ01000001">
    <property type="protein sequence ID" value="RZS73279.1"/>
    <property type="molecule type" value="Genomic_DNA"/>
</dbReference>
<reference evidence="1 2" key="1">
    <citation type="submission" date="2019-02" db="EMBL/GenBank/DDBJ databases">
        <title>Genomic Encyclopedia of Type Strains, Phase IV (KMG-IV): sequencing the most valuable type-strain genomes for metagenomic binning, comparative biology and taxonomic classification.</title>
        <authorList>
            <person name="Goeker M."/>
        </authorList>
    </citation>
    <scope>NUCLEOTIDE SEQUENCE [LARGE SCALE GENOMIC DNA]</scope>
    <source>
        <strain evidence="1 2">DSM 16618</strain>
    </source>
</reference>
<accession>A0A4Q7N149</accession>
<dbReference type="AlphaFoldDB" id="A0A4Q7N149"/>
<dbReference type="Proteomes" id="UP000292039">
    <property type="component" value="Unassembled WGS sequence"/>
</dbReference>
<gene>
    <name evidence="1" type="ORF">EV679_0469</name>
</gene>
<comment type="caution">
    <text evidence="1">The sequence shown here is derived from an EMBL/GenBank/DDBJ whole genome shotgun (WGS) entry which is preliminary data.</text>
</comment>
<evidence type="ECO:0000313" key="2">
    <source>
        <dbReference type="Proteomes" id="UP000292039"/>
    </source>
</evidence>
<evidence type="ECO:0000313" key="1">
    <source>
        <dbReference type="EMBL" id="RZS73279.1"/>
    </source>
</evidence>